<evidence type="ECO:0000313" key="1">
    <source>
        <dbReference type="EMBL" id="PCE41204.1"/>
    </source>
</evidence>
<accession>A0A2A4FU28</accession>
<name>A0A2A4FU28_9SPHN</name>
<dbReference type="EMBL" id="NWUF01000017">
    <property type="protein sequence ID" value="PCE41204.1"/>
    <property type="molecule type" value="Genomic_DNA"/>
</dbReference>
<evidence type="ECO:0008006" key="3">
    <source>
        <dbReference type="Google" id="ProtNLM"/>
    </source>
</evidence>
<dbReference type="Proteomes" id="UP000218934">
    <property type="component" value="Unassembled WGS sequence"/>
</dbReference>
<dbReference type="OrthoDB" id="7583380at2"/>
<comment type="caution">
    <text evidence="1">The sequence shown here is derived from an EMBL/GenBank/DDBJ whole genome shotgun (WGS) entry which is preliminary data.</text>
</comment>
<protein>
    <recommendedName>
        <fullName evidence="3">Flagellar protein FlgN</fullName>
    </recommendedName>
</protein>
<keyword evidence="2" id="KW-1185">Reference proteome</keyword>
<gene>
    <name evidence="1" type="ORF">COO09_16130</name>
</gene>
<evidence type="ECO:0000313" key="2">
    <source>
        <dbReference type="Proteomes" id="UP000218934"/>
    </source>
</evidence>
<dbReference type="AlphaFoldDB" id="A0A2A4FU28"/>
<reference evidence="1 2" key="1">
    <citation type="submission" date="2017-09" db="EMBL/GenBank/DDBJ databases">
        <title>The Catabolism of 3,6-Dichlorosalicylic acid is Initiated by the Cytochrome P450 Monooxygenase DsmABC in Rhizorhabdus dicambivorans Ndbn-20.</title>
        <authorList>
            <person name="Na L."/>
        </authorList>
    </citation>
    <scope>NUCLEOTIDE SEQUENCE [LARGE SCALE GENOMIC DNA]</scope>
    <source>
        <strain evidence="1 2">Ndbn-20m</strain>
    </source>
</reference>
<dbReference type="KEGG" id="rdi:CMV14_08575"/>
<sequence>MNEIAVDRLIRSSEALIAALDAHDVDAIEAALPGFGQSVAALKSPGGGLPTPGLKARLDKALALADAARARIRYLSDRTQQRIDMLAVAAGRFDCTPATYGRPGR</sequence>
<dbReference type="RefSeq" id="WP_066969191.1">
    <property type="nucleotide sequence ID" value="NZ_CP023449.1"/>
</dbReference>
<organism evidence="1 2">
    <name type="scientific">Rhizorhabdus dicambivorans</name>
    <dbReference type="NCBI Taxonomy" id="1850238"/>
    <lineage>
        <taxon>Bacteria</taxon>
        <taxon>Pseudomonadati</taxon>
        <taxon>Pseudomonadota</taxon>
        <taxon>Alphaproteobacteria</taxon>
        <taxon>Sphingomonadales</taxon>
        <taxon>Sphingomonadaceae</taxon>
        <taxon>Rhizorhabdus</taxon>
    </lineage>
</organism>
<proteinExistence type="predicted"/>